<evidence type="ECO:0000256" key="1">
    <source>
        <dbReference type="SAM" id="Phobius"/>
    </source>
</evidence>
<keyword evidence="3" id="KW-1185">Reference proteome</keyword>
<keyword evidence="1" id="KW-0472">Membrane</keyword>
<keyword evidence="1" id="KW-0812">Transmembrane</keyword>
<protein>
    <submittedName>
        <fullName evidence="2">Uncharacterized protein</fullName>
    </submittedName>
</protein>
<evidence type="ECO:0000313" key="3">
    <source>
        <dbReference type="Proteomes" id="UP000018144"/>
    </source>
</evidence>
<dbReference type="Proteomes" id="UP000018144">
    <property type="component" value="Unassembled WGS sequence"/>
</dbReference>
<evidence type="ECO:0000313" key="2">
    <source>
        <dbReference type="EMBL" id="CCX31685.1"/>
    </source>
</evidence>
<organism evidence="2 3">
    <name type="scientific">Pyronema omphalodes (strain CBS 100304)</name>
    <name type="common">Pyronema confluens</name>
    <dbReference type="NCBI Taxonomy" id="1076935"/>
    <lineage>
        <taxon>Eukaryota</taxon>
        <taxon>Fungi</taxon>
        <taxon>Dikarya</taxon>
        <taxon>Ascomycota</taxon>
        <taxon>Pezizomycotina</taxon>
        <taxon>Pezizomycetes</taxon>
        <taxon>Pezizales</taxon>
        <taxon>Pyronemataceae</taxon>
        <taxon>Pyronema</taxon>
    </lineage>
</organism>
<proteinExistence type="predicted"/>
<name>U4LQS1_PYROM</name>
<sequence>MQISHNHSNPLKITLLISTTTPTTPRATRALPMTIAMATPVQTTIPATRREIICVARAILKQRRSSTAICYMSAALFRFLLMLLKGMGIGIGIPE</sequence>
<gene>
    <name evidence="2" type="ORF">PCON_11208</name>
</gene>
<dbReference type="AlphaFoldDB" id="U4LQS1"/>
<feature type="transmembrane region" description="Helical" evidence="1">
    <location>
        <begin position="69"/>
        <end position="93"/>
    </location>
</feature>
<keyword evidence="1" id="KW-1133">Transmembrane helix</keyword>
<accession>U4LQS1</accession>
<dbReference type="EMBL" id="HF935629">
    <property type="protein sequence ID" value="CCX31685.1"/>
    <property type="molecule type" value="Genomic_DNA"/>
</dbReference>
<reference evidence="2 3" key="1">
    <citation type="journal article" date="2013" name="PLoS Genet.">
        <title>The genome and development-dependent transcriptomes of Pyronema confluens: a window into fungal evolution.</title>
        <authorList>
            <person name="Traeger S."/>
            <person name="Altegoer F."/>
            <person name="Freitag M."/>
            <person name="Gabaldon T."/>
            <person name="Kempken F."/>
            <person name="Kumar A."/>
            <person name="Marcet-Houben M."/>
            <person name="Poggeler S."/>
            <person name="Stajich J.E."/>
            <person name="Nowrousian M."/>
        </authorList>
    </citation>
    <scope>NUCLEOTIDE SEQUENCE [LARGE SCALE GENOMIC DNA]</scope>
    <source>
        <strain evidence="3">CBS 100304</strain>
        <tissue evidence="2">Vegetative mycelium</tissue>
    </source>
</reference>